<sequence>MISAADILAASILIVDDKEANVLLLEQMLREAGYSRVASTMDPHSVCALHRDHHYDLILLDLQMPGMDGFQVMENLKECEIDGYVPVLVITAQPGHKLRALTSGARDFIAKPFDLIEVKTRIHNMLEVRLLYKQLEDYSRALESLALHDPLTGLPNRRLLMDRLSLAIAHAHRNQSTMAVMYLDLDGFKLINDTLGHDAGDTLLQMVADRLVAAVRQEDTVSRLGGDEFVIGLSELSHADDAVNMVLKVIQALAQPYNIQGRNVSMTASVGIGIYPTHGVEVETLMKSADTALYEAKRTGKNTYRIAAHFDRVAMAGS</sequence>
<dbReference type="FunFam" id="3.30.70.270:FF:000001">
    <property type="entry name" value="Diguanylate cyclase domain protein"/>
    <property type="match status" value="1"/>
</dbReference>
<dbReference type="PANTHER" id="PTHR46663:SF2">
    <property type="entry name" value="GGDEF DOMAIN-CONTAINING PROTEIN"/>
    <property type="match status" value="1"/>
</dbReference>
<dbReference type="EMBL" id="BGOW01000027">
    <property type="protein sequence ID" value="GBL46822.1"/>
    <property type="molecule type" value="Genomic_DNA"/>
</dbReference>
<dbReference type="Pfam" id="PF00072">
    <property type="entry name" value="Response_reg"/>
    <property type="match status" value="1"/>
</dbReference>
<protein>
    <submittedName>
        <fullName evidence="4">Adenylate cyclase</fullName>
    </submittedName>
</protein>
<keyword evidence="5" id="KW-1185">Reference proteome</keyword>
<dbReference type="SMART" id="SM00267">
    <property type="entry name" value="GGDEF"/>
    <property type="match status" value="1"/>
</dbReference>
<dbReference type="Gene3D" id="3.30.70.270">
    <property type="match status" value="1"/>
</dbReference>
<dbReference type="GO" id="GO:0000160">
    <property type="term" value="P:phosphorelay signal transduction system"/>
    <property type="evidence" value="ECO:0007669"/>
    <property type="project" value="InterPro"/>
</dbReference>
<dbReference type="InterPro" id="IPR052163">
    <property type="entry name" value="DGC-Regulatory_Protein"/>
</dbReference>
<dbReference type="PANTHER" id="PTHR46663">
    <property type="entry name" value="DIGUANYLATE CYCLASE DGCT-RELATED"/>
    <property type="match status" value="1"/>
</dbReference>
<dbReference type="InterPro" id="IPR043128">
    <property type="entry name" value="Rev_trsase/Diguanyl_cyclase"/>
</dbReference>
<dbReference type="SMART" id="SM00448">
    <property type="entry name" value="REC"/>
    <property type="match status" value="1"/>
</dbReference>
<comment type="caution">
    <text evidence="4">The sequence shown here is derived from an EMBL/GenBank/DDBJ whole genome shotgun (WGS) entry which is preliminary data.</text>
</comment>
<dbReference type="InterPro" id="IPR000160">
    <property type="entry name" value="GGDEF_dom"/>
</dbReference>
<dbReference type="PROSITE" id="PS50887">
    <property type="entry name" value="GGDEF"/>
    <property type="match status" value="1"/>
</dbReference>
<evidence type="ECO:0000256" key="1">
    <source>
        <dbReference type="PROSITE-ProRule" id="PRU00169"/>
    </source>
</evidence>
<dbReference type="CDD" id="cd01949">
    <property type="entry name" value="GGDEF"/>
    <property type="match status" value="1"/>
</dbReference>
<proteinExistence type="predicted"/>
<dbReference type="PROSITE" id="PS50110">
    <property type="entry name" value="RESPONSE_REGULATORY"/>
    <property type="match status" value="1"/>
</dbReference>
<feature type="modified residue" description="4-aspartylphosphate" evidence="1">
    <location>
        <position position="61"/>
    </location>
</feature>
<keyword evidence="1" id="KW-0597">Phosphoprotein</keyword>
<dbReference type="GO" id="GO:0003824">
    <property type="term" value="F:catalytic activity"/>
    <property type="evidence" value="ECO:0007669"/>
    <property type="project" value="UniProtKB-ARBA"/>
</dbReference>
<dbReference type="CDD" id="cd17551">
    <property type="entry name" value="REC_RpfG-like"/>
    <property type="match status" value="1"/>
</dbReference>
<dbReference type="SUPFAM" id="SSF55073">
    <property type="entry name" value="Nucleotide cyclase"/>
    <property type="match status" value="1"/>
</dbReference>
<feature type="domain" description="GGDEF" evidence="3">
    <location>
        <begin position="176"/>
        <end position="309"/>
    </location>
</feature>
<reference evidence="4 5" key="1">
    <citation type="journal article" date="2019" name="Front. Microbiol.">
        <title>Genomes of Neutrophilic Sulfur-Oxidizing Chemolithoautotrophs Representing 9 Proteobacterial Species From 8 Genera.</title>
        <authorList>
            <person name="Watanabe T."/>
            <person name="Kojima H."/>
            <person name="Umezawa K."/>
            <person name="Hori C."/>
            <person name="Takasuka T.E."/>
            <person name="Kato Y."/>
            <person name="Fukui M."/>
        </authorList>
    </citation>
    <scope>NUCLEOTIDE SEQUENCE [LARGE SCALE GENOMIC DNA]</scope>
    <source>
        <strain evidence="4 5">TTN</strain>
    </source>
</reference>
<dbReference type="SUPFAM" id="SSF52172">
    <property type="entry name" value="CheY-like"/>
    <property type="match status" value="1"/>
</dbReference>
<organism evidence="4 5">
    <name type="scientific">Sulfuriferula multivorans</name>
    <dbReference type="NCBI Taxonomy" id="1559896"/>
    <lineage>
        <taxon>Bacteria</taxon>
        <taxon>Pseudomonadati</taxon>
        <taxon>Pseudomonadota</taxon>
        <taxon>Betaproteobacteria</taxon>
        <taxon>Nitrosomonadales</taxon>
        <taxon>Sulfuricellaceae</taxon>
        <taxon>Sulfuriferula</taxon>
    </lineage>
</organism>
<dbReference type="Gene3D" id="3.40.50.2300">
    <property type="match status" value="1"/>
</dbReference>
<dbReference type="InterPro" id="IPR011006">
    <property type="entry name" value="CheY-like_superfamily"/>
</dbReference>
<dbReference type="Proteomes" id="UP000286806">
    <property type="component" value="Unassembled WGS sequence"/>
</dbReference>
<evidence type="ECO:0000259" key="3">
    <source>
        <dbReference type="PROSITE" id="PS50887"/>
    </source>
</evidence>
<evidence type="ECO:0000313" key="5">
    <source>
        <dbReference type="Proteomes" id="UP000286806"/>
    </source>
</evidence>
<dbReference type="OrthoDB" id="9802500at2"/>
<evidence type="ECO:0000313" key="4">
    <source>
        <dbReference type="EMBL" id="GBL46822.1"/>
    </source>
</evidence>
<name>A0A401JGV5_9PROT</name>
<dbReference type="RefSeq" id="WP_124705598.1">
    <property type="nucleotide sequence ID" value="NZ_BGOW01000027.1"/>
</dbReference>
<dbReference type="InterPro" id="IPR029787">
    <property type="entry name" value="Nucleotide_cyclase"/>
</dbReference>
<dbReference type="NCBIfam" id="TIGR00254">
    <property type="entry name" value="GGDEF"/>
    <property type="match status" value="1"/>
</dbReference>
<accession>A0A401JGV5</accession>
<dbReference type="InterPro" id="IPR001789">
    <property type="entry name" value="Sig_transdc_resp-reg_receiver"/>
</dbReference>
<feature type="domain" description="Response regulatory" evidence="2">
    <location>
        <begin position="11"/>
        <end position="126"/>
    </location>
</feature>
<gene>
    <name evidence="4" type="ORF">SFMTTN_2647</name>
</gene>
<dbReference type="AlphaFoldDB" id="A0A401JGV5"/>
<evidence type="ECO:0000259" key="2">
    <source>
        <dbReference type="PROSITE" id="PS50110"/>
    </source>
</evidence>
<dbReference type="Pfam" id="PF00990">
    <property type="entry name" value="GGDEF"/>
    <property type="match status" value="1"/>
</dbReference>